<dbReference type="Proteomes" id="UP000053732">
    <property type="component" value="Unassembled WGS sequence"/>
</dbReference>
<organism evidence="2 3">
    <name type="scientific">Penicillium camemberti (strain FM 013)</name>
    <dbReference type="NCBI Taxonomy" id="1429867"/>
    <lineage>
        <taxon>Eukaryota</taxon>
        <taxon>Fungi</taxon>
        <taxon>Dikarya</taxon>
        <taxon>Ascomycota</taxon>
        <taxon>Pezizomycotina</taxon>
        <taxon>Eurotiomycetes</taxon>
        <taxon>Eurotiomycetidae</taxon>
        <taxon>Eurotiales</taxon>
        <taxon>Aspergillaceae</taxon>
        <taxon>Penicillium</taxon>
    </lineage>
</organism>
<reference evidence="2 3" key="1">
    <citation type="journal article" date="2014" name="Nat. Commun.">
        <title>Multiple recent horizontal transfers of a large genomic region in cheese making fungi.</title>
        <authorList>
            <person name="Cheeseman K."/>
            <person name="Ropars J."/>
            <person name="Renault P."/>
            <person name="Dupont J."/>
            <person name="Gouzy J."/>
            <person name="Branca A."/>
            <person name="Abraham A.L."/>
            <person name="Ceppi M."/>
            <person name="Conseiller E."/>
            <person name="Debuchy R."/>
            <person name="Malagnac F."/>
            <person name="Goarin A."/>
            <person name="Silar P."/>
            <person name="Lacoste S."/>
            <person name="Sallet E."/>
            <person name="Bensimon A."/>
            <person name="Giraud T."/>
            <person name="Brygoo Y."/>
        </authorList>
    </citation>
    <scope>NUCLEOTIDE SEQUENCE [LARGE SCALE GENOMIC DNA]</scope>
    <source>
        <strain evidence="3">FM 013</strain>
    </source>
</reference>
<dbReference type="InterPro" id="IPR036259">
    <property type="entry name" value="MFS_trans_sf"/>
</dbReference>
<dbReference type="SUPFAM" id="SSF103473">
    <property type="entry name" value="MFS general substrate transporter"/>
    <property type="match status" value="1"/>
</dbReference>
<sequence>MITCSIAFFLPTILEKSIGFSVAKTQCPVALPWAGTAVVMFFQAIYSDKWHVHGSVLAGNAVVELVGFGMLGYLEHPAPCVSSRTILTFPCPSNIHGRWKRAFTSIHSSAKAVSETLLE</sequence>
<evidence type="ECO:0000313" key="2">
    <source>
        <dbReference type="EMBL" id="CRL29899.1"/>
    </source>
</evidence>
<gene>
    <name evidence="2" type="ORF">PCAMFM013_S041g000041</name>
</gene>
<proteinExistence type="predicted"/>
<protein>
    <submittedName>
        <fullName evidence="2">Str. FM013</fullName>
    </submittedName>
</protein>
<accession>A0A0G4PUU0</accession>
<name>A0A0G4PUU0_PENC3</name>
<evidence type="ECO:0000313" key="3">
    <source>
        <dbReference type="Proteomes" id="UP000053732"/>
    </source>
</evidence>
<dbReference type="AlphaFoldDB" id="A0A0G4PUU0"/>
<keyword evidence="1" id="KW-0732">Signal</keyword>
<keyword evidence="3" id="KW-1185">Reference proteome</keyword>
<dbReference type="EMBL" id="HG793174">
    <property type="protein sequence ID" value="CRL29899.1"/>
    <property type="molecule type" value="Genomic_DNA"/>
</dbReference>
<feature type="signal peptide" evidence="1">
    <location>
        <begin position="1"/>
        <end position="19"/>
    </location>
</feature>
<feature type="chain" id="PRO_5005195643" evidence="1">
    <location>
        <begin position="20"/>
        <end position="119"/>
    </location>
</feature>
<evidence type="ECO:0000256" key="1">
    <source>
        <dbReference type="SAM" id="SignalP"/>
    </source>
</evidence>